<feature type="region of interest" description="Disordered" evidence="1">
    <location>
        <begin position="80"/>
        <end position="128"/>
    </location>
</feature>
<evidence type="ECO:0000256" key="1">
    <source>
        <dbReference type="SAM" id="MobiDB-lite"/>
    </source>
</evidence>
<name>A0A6G0X9I6_9STRA</name>
<dbReference type="Proteomes" id="UP000481153">
    <property type="component" value="Unassembled WGS sequence"/>
</dbReference>
<dbReference type="EMBL" id="VJMJ01000087">
    <property type="protein sequence ID" value="KAF0736766.1"/>
    <property type="molecule type" value="Genomic_DNA"/>
</dbReference>
<evidence type="ECO:0000313" key="3">
    <source>
        <dbReference type="Proteomes" id="UP000481153"/>
    </source>
</evidence>
<evidence type="ECO:0000313" key="2">
    <source>
        <dbReference type="EMBL" id="KAF0736766.1"/>
    </source>
</evidence>
<feature type="compositionally biased region" description="Polar residues" evidence="1">
    <location>
        <begin position="104"/>
        <end position="128"/>
    </location>
</feature>
<accession>A0A6G0X9I6</accession>
<feature type="compositionally biased region" description="Basic residues" evidence="1">
    <location>
        <begin position="80"/>
        <end position="95"/>
    </location>
</feature>
<reference evidence="2 3" key="1">
    <citation type="submission" date="2019-07" db="EMBL/GenBank/DDBJ databases">
        <title>Genomics analysis of Aphanomyces spp. identifies a new class of oomycete effector associated with host adaptation.</title>
        <authorList>
            <person name="Gaulin E."/>
        </authorList>
    </citation>
    <scope>NUCLEOTIDE SEQUENCE [LARGE SCALE GENOMIC DNA]</scope>
    <source>
        <strain evidence="2 3">ATCC 201684</strain>
    </source>
</reference>
<proteinExistence type="predicted"/>
<keyword evidence="3" id="KW-1185">Reference proteome</keyword>
<gene>
    <name evidence="2" type="ORF">Ae201684_006926</name>
</gene>
<sequence length="199" mass="22772">MSAAYVQKTAMMDPYARVHSIHNMPQQAMDSKQRLQGGPPAPMKREWRGTCRYKSGRCSNERTLKFNGEIHTMCEEHRIRHNNNQRRSDLKRRIKKSPELGNYKPTSMPVSSPLGSPISQTSEPTMSSPRVVHMYSPLSLSNTTPCVKQEPQYTMGPVVDDNWEMDYDIRPATTTMELTDQEAKILYCILGMESEESML</sequence>
<organism evidence="2 3">
    <name type="scientific">Aphanomyces euteiches</name>
    <dbReference type="NCBI Taxonomy" id="100861"/>
    <lineage>
        <taxon>Eukaryota</taxon>
        <taxon>Sar</taxon>
        <taxon>Stramenopiles</taxon>
        <taxon>Oomycota</taxon>
        <taxon>Saprolegniomycetes</taxon>
        <taxon>Saprolegniales</taxon>
        <taxon>Verrucalvaceae</taxon>
        <taxon>Aphanomyces</taxon>
    </lineage>
</organism>
<protein>
    <submittedName>
        <fullName evidence="2">Uncharacterized protein</fullName>
    </submittedName>
</protein>
<dbReference type="VEuPathDB" id="FungiDB:AeMF1_003637"/>
<dbReference type="AlphaFoldDB" id="A0A6G0X9I6"/>
<comment type="caution">
    <text evidence="2">The sequence shown here is derived from an EMBL/GenBank/DDBJ whole genome shotgun (WGS) entry which is preliminary data.</text>
</comment>